<evidence type="ECO:0000256" key="1">
    <source>
        <dbReference type="SAM" id="MobiDB-lite"/>
    </source>
</evidence>
<dbReference type="EMBL" id="JAVRRR010000146">
    <property type="protein sequence ID" value="KAK5145523.1"/>
    <property type="molecule type" value="Genomic_DNA"/>
</dbReference>
<name>A0ABR0L9G0_9PEZI</name>
<organism evidence="3 4">
    <name type="scientific">Rachicladosporium monterosium</name>
    <dbReference type="NCBI Taxonomy" id="1507873"/>
    <lineage>
        <taxon>Eukaryota</taxon>
        <taxon>Fungi</taxon>
        <taxon>Dikarya</taxon>
        <taxon>Ascomycota</taxon>
        <taxon>Pezizomycotina</taxon>
        <taxon>Dothideomycetes</taxon>
        <taxon>Dothideomycetidae</taxon>
        <taxon>Cladosporiales</taxon>
        <taxon>Cladosporiaceae</taxon>
        <taxon>Rachicladosporium</taxon>
    </lineage>
</organism>
<gene>
    <name evidence="3" type="ORF">LTR32_002747</name>
</gene>
<feature type="domain" description="DUF4604" evidence="2">
    <location>
        <begin position="3"/>
        <end position="124"/>
    </location>
</feature>
<evidence type="ECO:0000313" key="4">
    <source>
        <dbReference type="Proteomes" id="UP001308179"/>
    </source>
</evidence>
<sequence>MRAKDSNDDDGPTVVDESGETVSKAEYEKLTAADAETADATAGGNMVDDTKGDDLEVLMSGALPVEDGKKVGVVATSGLVTKKRKAARIVGEADAEVVVKAAPETKAVAKPKKKAKHIKLAFDDGGEG</sequence>
<proteinExistence type="predicted"/>
<keyword evidence="4" id="KW-1185">Reference proteome</keyword>
<protein>
    <recommendedName>
        <fullName evidence="2">DUF4604 domain-containing protein</fullName>
    </recommendedName>
</protein>
<reference evidence="3 4" key="1">
    <citation type="submission" date="2023-08" db="EMBL/GenBank/DDBJ databases">
        <title>Black Yeasts Isolated from many extreme environments.</title>
        <authorList>
            <person name="Coleine C."/>
            <person name="Stajich J.E."/>
            <person name="Selbmann L."/>
        </authorList>
    </citation>
    <scope>NUCLEOTIDE SEQUENCE [LARGE SCALE GENOMIC DNA]</scope>
    <source>
        <strain evidence="3 4">CCFEE 5386</strain>
    </source>
</reference>
<feature type="region of interest" description="Disordered" evidence="1">
    <location>
        <begin position="1"/>
        <end position="25"/>
    </location>
</feature>
<evidence type="ECO:0000259" key="2">
    <source>
        <dbReference type="Pfam" id="PF15377"/>
    </source>
</evidence>
<accession>A0ABR0L9G0</accession>
<dbReference type="Pfam" id="PF15377">
    <property type="entry name" value="DUF4604"/>
    <property type="match status" value="1"/>
</dbReference>
<dbReference type="InterPro" id="IPR027911">
    <property type="entry name" value="DUF4604"/>
</dbReference>
<dbReference type="Proteomes" id="UP001308179">
    <property type="component" value="Unassembled WGS sequence"/>
</dbReference>
<comment type="caution">
    <text evidence="3">The sequence shown here is derived from an EMBL/GenBank/DDBJ whole genome shotgun (WGS) entry which is preliminary data.</text>
</comment>
<evidence type="ECO:0000313" key="3">
    <source>
        <dbReference type="EMBL" id="KAK5145523.1"/>
    </source>
</evidence>